<organism evidence="1">
    <name type="scientific">Arundo donax</name>
    <name type="common">Giant reed</name>
    <name type="synonym">Donax arundinaceus</name>
    <dbReference type="NCBI Taxonomy" id="35708"/>
    <lineage>
        <taxon>Eukaryota</taxon>
        <taxon>Viridiplantae</taxon>
        <taxon>Streptophyta</taxon>
        <taxon>Embryophyta</taxon>
        <taxon>Tracheophyta</taxon>
        <taxon>Spermatophyta</taxon>
        <taxon>Magnoliopsida</taxon>
        <taxon>Liliopsida</taxon>
        <taxon>Poales</taxon>
        <taxon>Poaceae</taxon>
        <taxon>PACMAD clade</taxon>
        <taxon>Arundinoideae</taxon>
        <taxon>Arundineae</taxon>
        <taxon>Arundo</taxon>
    </lineage>
</organism>
<protein>
    <submittedName>
        <fullName evidence="1">Uncharacterized protein</fullName>
    </submittedName>
</protein>
<proteinExistence type="predicted"/>
<evidence type="ECO:0000313" key="1">
    <source>
        <dbReference type="EMBL" id="JAD57531.1"/>
    </source>
</evidence>
<reference evidence="1" key="2">
    <citation type="journal article" date="2015" name="Data Brief">
        <title>Shoot transcriptome of the giant reed, Arundo donax.</title>
        <authorList>
            <person name="Barrero R.A."/>
            <person name="Guerrero F.D."/>
            <person name="Moolhuijzen P."/>
            <person name="Goolsby J.A."/>
            <person name="Tidwell J."/>
            <person name="Bellgard S.E."/>
            <person name="Bellgard M.I."/>
        </authorList>
    </citation>
    <scope>NUCLEOTIDE SEQUENCE</scope>
    <source>
        <tissue evidence="1">Shoot tissue taken approximately 20 cm above the soil surface</tissue>
    </source>
</reference>
<sequence>MAVELALELGRS</sequence>
<dbReference type="EMBL" id="GBRH01240364">
    <property type="protein sequence ID" value="JAD57531.1"/>
    <property type="molecule type" value="Transcribed_RNA"/>
</dbReference>
<reference evidence="1" key="1">
    <citation type="submission" date="2014-09" db="EMBL/GenBank/DDBJ databases">
        <authorList>
            <person name="Magalhaes I.L.F."/>
            <person name="Oliveira U."/>
            <person name="Santos F.R."/>
            <person name="Vidigal T.H.D.A."/>
            <person name="Brescovit A.D."/>
            <person name="Santos A.J."/>
        </authorList>
    </citation>
    <scope>NUCLEOTIDE SEQUENCE</scope>
    <source>
        <tissue evidence="1">Shoot tissue taken approximately 20 cm above the soil surface</tissue>
    </source>
</reference>
<name>A0A0A9B2E0_ARUDO</name>
<accession>A0A0A9B2E0</accession>